<evidence type="ECO:0000313" key="4">
    <source>
        <dbReference type="Proteomes" id="UP000230423"/>
    </source>
</evidence>
<sequence length="231" mass="26218">SIDGADGTKSTIRQCHFKEKDWWKESELGFNYGLCESRPMCVEDEKVKCAQYWPTEAGRFTTYGKIFVNTKKVEVEDKFTIYTIELVPEGCSNSHVVKLIHMTNWPDRGVPASGRHVLRLLRKVVADKLDCGPIVMHCSAGVGRTGCIIMIDVILRKLFAGKPVDTVDIFKKLRDQRASSVPVDILYVFVFVSVIDYIRVSSSLVAETSSLIFQRYSVELPTSFRTFCQKF</sequence>
<reference evidence="3 4" key="1">
    <citation type="submission" date="2015-09" db="EMBL/GenBank/DDBJ databases">
        <title>Draft genome of the parasitic nematode Teladorsagia circumcincta isolate WARC Sus (inbred).</title>
        <authorList>
            <person name="Mitreva M."/>
        </authorList>
    </citation>
    <scope>NUCLEOTIDE SEQUENCE [LARGE SCALE GENOMIC DNA]</scope>
    <source>
        <strain evidence="3 4">S</strain>
    </source>
</reference>
<protein>
    <submittedName>
        <fullName evidence="3">Protein-tyrosine phosphatase</fullName>
    </submittedName>
</protein>
<dbReference type="PROSITE" id="PS00383">
    <property type="entry name" value="TYR_PHOSPHATASE_1"/>
    <property type="match status" value="1"/>
</dbReference>
<dbReference type="GO" id="GO:0004725">
    <property type="term" value="F:protein tyrosine phosphatase activity"/>
    <property type="evidence" value="ECO:0007669"/>
    <property type="project" value="InterPro"/>
</dbReference>
<dbReference type="InterPro" id="IPR000242">
    <property type="entry name" value="PTP_cat"/>
</dbReference>
<dbReference type="PANTHER" id="PTHR23219:SF13">
    <property type="entry name" value="TYROSINE-PROTEIN PHOSPHATASE DOMAIN-CONTAINING PROTEIN"/>
    <property type="match status" value="1"/>
</dbReference>
<dbReference type="InterPro" id="IPR003595">
    <property type="entry name" value="Tyr_Pase_cat"/>
</dbReference>
<organism evidence="3 4">
    <name type="scientific">Teladorsagia circumcincta</name>
    <name type="common">Brown stomach worm</name>
    <name type="synonym">Ostertagia circumcincta</name>
    <dbReference type="NCBI Taxonomy" id="45464"/>
    <lineage>
        <taxon>Eukaryota</taxon>
        <taxon>Metazoa</taxon>
        <taxon>Ecdysozoa</taxon>
        <taxon>Nematoda</taxon>
        <taxon>Chromadorea</taxon>
        <taxon>Rhabditida</taxon>
        <taxon>Rhabditina</taxon>
        <taxon>Rhabditomorpha</taxon>
        <taxon>Strongyloidea</taxon>
        <taxon>Trichostrongylidae</taxon>
        <taxon>Teladorsagia</taxon>
    </lineage>
</organism>
<dbReference type="AlphaFoldDB" id="A0A2G9TMS6"/>
<dbReference type="PANTHER" id="PTHR23219">
    <property type="entry name" value="TYROSINE-PROTEIN PHOSPHATASE C15H7.3-RELATED"/>
    <property type="match status" value="1"/>
</dbReference>
<feature type="domain" description="Tyrosine specific protein phosphatases" evidence="2">
    <location>
        <begin position="115"/>
        <end position="188"/>
    </location>
</feature>
<dbReference type="EMBL" id="KZ358345">
    <property type="protein sequence ID" value="PIO59247.1"/>
    <property type="molecule type" value="Genomic_DNA"/>
</dbReference>
<dbReference type="PROSITE" id="PS50056">
    <property type="entry name" value="TYR_PHOSPHATASE_2"/>
    <property type="match status" value="1"/>
</dbReference>
<dbReference type="OrthoDB" id="5870053at2759"/>
<evidence type="ECO:0000259" key="2">
    <source>
        <dbReference type="PROSITE" id="PS50056"/>
    </source>
</evidence>
<evidence type="ECO:0000313" key="3">
    <source>
        <dbReference type="EMBL" id="PIO59247.1"/>
    </source>
</evidence>
<evidence type="ECO:0000259" key="1">
    <source>
        <dbReference type="PROSITE" id="PS50055"/>
    </source>
</evidence>
<dbReference type="SMART" id="SM00194">
    <property type="entry name" value="PTPc"/>
    <property type="match status" value="1"/>
</dbReference>
<feature type="domain" description="Tyrosine-protein phosphatase" evidence="1">
    <location>
        <begin position="21"/>
        <end position="197"/>
    </location>
</feature>
<keyword evidence="4" id="KW-1185">Reference proteome</keyword>
<dbReference type="Gene3D" id="3.90.190.10">
    <property type="entry name" value="Protein tyrosine phosphatase superfamily"/>
    <property type="match status" value="1"/>
</dbReference>
<feature type="non-terminal residue" evidence="3">
    <location>
        <position position="1"/>
    </location>
</feature>
<accession>A0A2G9TMS6</accession>
<dbReference type="PROSITE" id="PS50055">
    <property type="entry name" value="TYR_PHOSPHATASE_PTP"/>
    <property type="match status" value="1"/>
</dbReference>
<dbReference type="SUPFAM" id="SSF52799">
    <property type="entry name" value="(Phosphotyrosine protein) phosphatases II"/>
    <property type="match status" value="1"/>
</dbReference>
<name>A0A2G9TMS6_TELCI</name>
<dbReference type="Pfam" id="PF00102">
    <property type="entry name" value="Y_phosphatase"/>
    <property type="match status" value="1"/>
</dbReference>
<dbReference type="PRINTS" id="PR00700">
    <property type="entry name" value="PRTYPHPHTASE"/>
</dbReference>
<proteinExistence type="predicted"/>
<gene>
    <name evidence="3" type="ORF">TELCIR_19296</name>
</gene>
<dbReference type="CDD" id="cd00047">
    <property type="entry name" value="PTPc"/>
    <property type="match status" value="1"/>
</dbReference>
<dbReference type="InterPro" id="IPR000387">
    <property type="entry name" value="Tyr_Pase_dom"/>
</dbReference>
<dbReference type="InterPro" id="IPR029021">
    <property type="entry name" value="Prot-tyrosine_phosphatase-like"/>
</dbReference>
<dbReference type="InterPro" id="IPR016130">
    <property type="entry name" value="Tyr_Pase_AS"/>
</dbReference>
<dbReference type="Proteomes" id="UP000230423">
    <property type="component" value="Unassembled WGS sequence"/>
</dbReference>
<dbReference type="SMART" id="SM00404">
    <property type="entry name" value="PTPc_motif"/>
    <property type="match status" value="1"/>
</dbReference>